<dbReference type="PANTHER" id="PTHR19353:SF73">
    <property type="entry name" value="FATTY ACID DESATURASE"/>
    <property type="match status" value="1"/>
</dbReference>
<keyword evidence="1" id="KW-0472">Membrane</keyword>
<dbReference type="Pfam" id="PF00487">
    <property type="entry name" value="FA_desaturase"/>
    <property type="match status" value="1"/>
</dbReference>
<dbReference type="InterPro" id="IPR005804">
    <property type="entry name" value="FA_desaturase_dom"/>
</dbReference>
<dbReference type="InterPro" id="IPR012171">
    <property type="entry name" value="Fatty_acid_desaturase"/>
</dbReference>
<keyword evidence="1" id="KW-1133">Transmembrane helix</keyword>
<dbReference type="Proteomes" id="UP000185426">
    <property type="component" value="Chromosome"/>
</dbReference>
<dbReference type="GO" id="GO:0006629">
    <property type="term" value="P:lipid metabolic process"/>
    <property type="evidence" value="ECO:0007669"/>
    <property type="project" value="InterPro"/>
</dbReference>
<feature type="transmembrane region" description="Helical" evidence="1">
    <location>
        <begin position="54"/>
        <end position="76"/>
    </location>
</feature>
<feature type="domain" description="Fatty acid desaturase" evidence="2">
    <location>
        <begin position="57"/>
        <end position="296"/>
    </location>
</feature>
<reference evidence="3 4" key="1">
    <citation type="submission" date="2016-05" db="EMBL/GenBank/DDBJ databases">
        <title>Complete Genome and Methylome Analysis of Psychrotrophic Bacterial Isolates from Antarctic Lake Untersee.</title>
        <authorList>
            <person name="Fomenkov A."/>
            <person name="Akimov V.N."/>
            <person name="Vasilyeva L.V."/>
            <person name="Andersen D."/>
            <person name="Vincze T."/>
            <person name="Roberts R.J."/>
        </authorList>
    </citation>
    <scope>NUCLEOTIDE SEQUENCE [LARGE SCALE GENOMIC DNA]</scope>
    <source>
        <strain evidence="3 4">U14-5</strain>
    </source>
</reference>
<dbReference type="GO" id="GO:0016717">
    <property type="term" value="F:oxidoreductase activity, acting on paired donors, with oxidation of a pair of donors resulting in the reduction of molecular oxygen to two molecules of water"/>
    <property type="evidence" value="ECO:0007669"/>
    <property type="project" value="TreeGrafter"/>
</dbReference>
<proteinExistence type="predicted"/>
<feature type="transmembrane region" description="Helical" evidence="1">
    <location>
        <begin position="88"/>
        <end position="106"/>
    </location>
</feature>
<evidence type="ECO:0000259" key="2">
    <source>
        <dbReference type="Pfam" id="PF00487"/>
    </source>
</evidence>
<evidence type="ECO:0000313" key="3">
    <source>
        <dbReference type="EMBL" id="APT45693.1"/>
    </source>
</evidence>
<dbReference type="AlphaFoldDB" id="A0A1L6ZGP5"/>
<organism evidence="3 4">
    <name type="scientific">Bacillus safensis</name>
    <dbReference type="NCBI Taxonomy" id="561879"/>
    <lineage>
        <taxon>Bacteria</taxon>
        <taxon>Bacillati</taxon>
        <taxon>Bacillota</taxon>
        <taxon>Bacilli</taxon>
        <taxon>Bacillales</taxon>
        <taxon>Bacillaceae</taxon>
        <taxon>Bacillus</taxon>
    </lineage>
</organism>
<feature type="transmembrane region" description="Helical" evidence="1">
    <location>
        <begin position="156"/>
        <end position="175"/>
    </location>
</feature>
<gene>
    <name evidence="3" type="ORF">BSA145_07145</name>
</gene>
<accession>A0A1L6ZGP5</accession>
<keyword evidence="1" id="KW-0812">Transmembrane</keyword>
<evidence type="ECO:0000313" key="4">
    <source>
        <dbReference type="Proteomes" id="UP000185426"/>
    </source>
</evidence>
<dbReference type="EMBL" id="CP015607">
    <property type="protein sequence ID" value="APT45693.1"/>
    <property type="molecule type" value="Genomic_DNA"/>
</dbReference>
<sequence>MTTSTNTQQQATLRKQVGQFSGANSKKSIIQLFNTFIPFLGLWFLAYYSLNISYLLTLFFAVIAAGFLVRVFIIFHDCCHQSFFKQKPLNHLFGFLTGVLTLFPYLQWQRDHSIHHATSSNLDKRGTGDIWLLTVKEYQEASAWTKFRYRFYRNPFVMFILGPIFVFLLKNRFNVKNARKKERWNTYFTNVSIIALAATTCLLFGWQEFLLVQGPIFLISGSIGVWLFYVQHTFEDSYFEADEHWNYVQAAVEGSSFYKLPKLLQWLTGNIGYHHVHHLSPRVPNYHLEHAHDHSEPLQNVPTITLKTSIESMKFRLWDEETKAFVTFKEARQSKKMPAPVIKGDILKKNA</sequence>
<name>A0A1L6ZGP5_BACIA</name>
<protein>
    <submittedName>
        <fullName evidence="3">Fatty acid desaturase</fullName>
    </submittedName>
</protein>
<feature type="transmembrane region" description="Helical" evidence="1">
    <location>
        <begin position="212"/>
        <end position="230"/>
    </location>
</feature>
<dbReference type="PANTHER" id="PTHR19353">
    <property type="entry name" value="FATTY ACID DESATURASE 2"/>
    <property type="match status" value="1"/>
</dbReference>
<feature type="transmembrane region" description="Helical" evidence="1">
    <location>
        <begin position="29"/>
        <end position="48"/>
    </location>
</feature>
<dbReference type="GO" id="GO:0016020">
    <property type="term" value="C:membrane"/>
    <property type="evidence" value="ECO:0007669"/>
    <property type="project" value="TreeGrafter"/>
</dbReference>
<evidence type="ECO:0000256" key="1">
    <source>
        <dbReference type="SAM" id="Phobius"/>
    </source>
</evidence>
<dbReference type="CDD" id="cd03507">
    <property type="entry name" value="Delta12-FADS-like"/>
    <property type="match status" value="1"/>
</dbReference>
<dbReference type="RefSeq" id="WP_075622033.1">
    <property type="nucleotide sequence ID" value="NZ_CP015607.1"/>
</dbReference>
<feature type="transmembrane region" description="Helical" evidence="1">
    <location>
        <begin position="187"/>
        <end position="206"/>
    </location>
</feature>